<keyword evidence="2" id="KW-1185">Reference proteome</keyword>
<name>A0ABP9LIS1_9RHOB</name>
<evidence type="ECO:0000313" key="1">
    <source>
        <dbReference type="EMBL" id="GAA5079423.1"/>
    </source>
</evidence>
<dbReference type="EMBL" id="BAABHW010000005">
    <property type="protein sequence ID" value="GAA5079423.1"/>
    <property type="molecule type" value="Genomic_DNA"/>
</dbReference>
<gene>
    <name evidence="1" type="ORF">GCM10023209_31660</name>
</gene>
<dbReference type="Proteomes" id="UP001499910">
    <property type="component" value="Unassembled WGS sequence"/>
</dbReference>
<dbReference type="RefSeq" id="WP_259552295.1">
    <property type="nucleotide sequence ID" value="NZ_BAABHW010000005.1"/>
</dbReference>
<proteinExistence type="predicted"/>
<sequence length="191" mass="20325">MRKRLLFWALGLVVAVGGTAALLVLAMAGATTFRVEDGTRLHVEGKITGASTERVTNLLEQHPGLTEVVLGDIIGTDDANWLLAIGYHFRNAGLTTRAVGTLDNDAILLWLAGVERRIDGGTLRVTDAESARELGLPFDRTPVAAAERRRFSTAILGDEGVALAIEALRAEGGLHLLEPDSALIRPLLAAD</sequence>
<evidence type="ECO:0000313" key="2">
    <source>
        <dbReference type="Proteomes" id="UP001499910"/>
    </source>
</evidence>
<accession>A0ABP9LIS1</accession>
<reference evidence="2" key="1">
    <citation type="journal article" date="2019" name="Int. J. Syst. Evol. Microbiol.">
        <title>The Global Catalogue of Microorganisms (GCM) 10K type strain sequencing project: providing services to taxonomists for standard genome sequencing and annotation.</title>
        <authorList>
            <consortium name="The Broad Institute Genomics Platform"/>
            <consortium name="The Broad Institute Genome Sequencing Center for Infectious Disease"/>
            <person name="Wu L."/>
            <person name="Ma J."/>
        </authorList>
    </citation>
    <scope>NUCLEOTIDE SEQUENCE [LARGE SCALE GENOMIC DNA]</scope>
    <source>
        <strain evidence="2">JCM 18015</strain>
    </source>
</reference>
<protein>
    <submittedName>
        <fullName evidence="1">Uncharacterized protein</fullName>
    </submittedName>
</protein>
<comment type="caution">
    <text evidence="1">The sequence shown here is derived from an EMBL/GenBank/DDBJ whole genome shotgun (WGS) entry which is preliminary data.</text>
</comment>
<organism evidence="1 2">
    <name type="scientific">[Roseibacterium] beibuensis</name>
    <dbReference type="NCBI Taxonomy" id="1193142"/>
    <lineage>
        <taxon>Bacteria</taxon>
        <taxon>Pseudomonadati</taxon>
        <taxon>Pseudomonadota</taxon>
        <taxon>Alphaproteobacteria</taxon>
        <taxon>Rhodobacterales</taxon>
        <taxon>Roseobacteraceae</taxon>
        <taxon>Roseicyclus</taxon>
    </lineage>
</organism>